<evidence type="ECO:0000256" key="2">
    <source>
        <dbReference type="ARBA" id="ARBA00022908"/>
    </source>
</evidence>
<proteinExistence type="predicted"/>
<dbReference type="Gene3D" id="1.10.443.10">
    <property type="entry name" value="Intergrase catalytic core"/>
    <property type="match status" value="1"/>
</dbReference>
<dbReference type="RefSeq" id="WP_323732935.1">
    <property type="nucleotide sequence ID" value="NZ_CP110820.1"/>
</dbReference>
<evidence type="ECO:0000256" key="1">
    <source>
        <dbReference type="ARBA" id="ARBA00022829"/>
    </source>
</evidence>
<dbReference type="Gene3D" id="1.10.150.130">
    <property type="match status" value="1"/>
</dbReference>
<evidence type="ECO:0000256" key="3">
    <source>
        <dbReference type="ARBA" id="ARBA00023125"/>
    </source>
</evidence>
<dbReference type="PANTHER" id="PTHR30349:SF81">
    <property type="entry name" value="TYROSINE RECOMBINASE XERC"/>
    <property type="match status" value="1"/>
</dbReference>
<dbReference type="Pfam" id="PF02899">
    <property type="entry name" value="Phage_int_SAM_1"/>
    <property type="match status" value="1"/>
</dbReference>
<keyword evidence="1" id="KW-0159">Chromosome partition</keyword>
<protein>
    <submittedName>
        <fullName evidence="8">Tyrosine recombinase XerD</fullName>
    </submittedName>
</protein>
<dbReference type="PROSITE" id="PS51900">
    <property type="entry name" value="CB"/>
    <property type="match status" value="1"/>
</dbReference>
<evidence type="ECO:0000256" key="4">
    <source>
        <dbReference type="ARBA" id="ARBA00023172"/>
    </source>
</evidence>
<keyword evidence="2" id="KW-0229">DNA integration</keyword>
<feature type="domain" description="Tyr recombinase" evidence="6">
    <location>
        <begin position="111"/>
        <end position="305"/>
    </location>
</feature>
<dbReference type="InterPro" id="IPR050090">
    <property type="entry name" value="Tyrosine_recombinase_XerCD"/>
</dbReference>
<gene>
    <name evidence="8" type="ORF">Bandiella_00065</name>
</gene>
<dbReference type="InterPro" id="IPR002104">
    <property type="entry name" value="Integrase_catalytic"/>
</dbReference>
<evidence type="ECO:0000313" key="9">
    <source>
        <dbReference type="Proteomes" id="UP001327219"/>
    </source>
</evidence>
<dbReference type="InterPro" id="IPR044068">
    <property type="entry name" value="CB"/>
</dbReference>
<evidence type="ECO:0000256" key="5">
    <source>
        <dbReference type="PROSITE-ProRule" id="PRU01248"/>
    </source>
</evidence>
<evidence type="ECO:0000313" key="8">
    <source>
        <dbReference type="EMBL" id="WPX95964.1"/>
    </source>
</evidence>
<dbReference type="SUPFAM" id="SSF56349">
    <property type="entry name" value="DNA breaking-rejoining enzymes"/>
    <property type="match status" value="1"/>
</dbReference>
<accession>A0ABZ0UIQ7</accession>
<dbReference type="PROSITE" id="PS51898">
    <property type="entry name" value="TYR_RECOMBINASE"/>
    <property type="match status" value="1"/>
</dbReference>
<keyword evidence="9" id="KW-1185">Reference proteome</keyword>
<dbReference type="Proteomes" id="UP001327219">
    <property type="component" value="Chromosome"/>
</dbReference>
<organism evidence="8 9">
    <name type="scientific">Candidatus Bandiella euplotis</name>
    <dbReference type="NCBI Taxonomy" id="1664265"/>
    <lineage>
        <taxon>Bacteria</taxon>
        <taxon>Pseudomonadati</taxon>
        <taxon>Pseudomonadota</taxon>
        <taxon>Alphaproteobacteria</taxon>
        <taxon>Rickettsiales</taxon>
        <taxon>Candidatus Midichloriaceae</taxon>
        <taxon>Candidatus Bandiella</taxon>
    </lineage>
</organism>
<dbReference type="InterPro" id="IPR010998">
    <property type="entry name" value="Integrase_recombinase_N"/>
</dbReference>
<dbReference type="InterPro" id="IPR004107">
    <property type="entry name" value="Integrase_SAM-like_N"/>
</dbReference>
<evidence type="ECO:0000259" key="7">
    <source>
        <dbReference type="PROSITE" id="PS51900"/>
    </source>
</evidence>
<keyword evidence="4" id="KW-0233">DNA recombination</keyword>
<dbReference type="EMBL" id="CP110820">
    <property type="protein sequence ID" value="WPX95964.1"/>
    <property type="molecule type" value="Genomic_DNA"/>
</dbReference>
<keyword evidence="3 5" id="KW-0238">DNA-binding</keyword>
<sequence length="320" mass="36718">MRRNNYKKNYLEYFIEMLVAERGATQNTMVSYKKDIEDLYNHLEVQNKELNEVTNSVLTNFISELSKKGLGAKTVGRKISTYRQFFAFLISEGFMEHNPALNLIMPKKLQSIPRPLSENTLQKLIEVSTQDNSKEGIRTNAMLEILYSTGMRISELVTLEMKSLENFSVDSNTNFLIIKGKGNKERAVILNEFSTIALKKYLETKKLFLKDGAKANWLFPSYAKDGRITHITRQRFGQILKELAKIAGVEHSDVSPHKIRHSFATHMLQNGANLRVVQELLGHSDISSTQIYTHVSDKRARKLLLDKHPIANKEIDEEKK</sequence>
<dbReference type="InterPro" id="IPR013762">
    <property type="entry name" value="Integrase-like_cat_sf"/>
</dbReference>
<evidence type="ECO:0000259" key="6">
    <source>
        <dbReference type="PROSITE" id="PS51898"/>
    </source>
</evidence>
<dbReference type="PANTHER" id="PTHR30349">
    <property type="entry name" value="PHAGE INTEGRASE-RELATED"/>
    <property type="match status" value="1"/>
</dbReference>
<reference evidence="8 9" key="1">
    <citation type="submission" date="2022-11" db="EMBL/GenBank/DDBJ databases">
        <title>Host association and intracellularity evolved multiple times independently in the Rickettsiales.</title>
        <authorList>
            <person name="Castelli M."/>
            <person name="Nardi T."/>
            <person name="Gammuto L."/>
            <person name="Bellinzona G."/>
            <person name="Sabaneyeva E."/>
            <person name="Potekhin A."/>
            <person name="Serra V."/>
            <person name="Petroni G."/>
            <person name="Sassera D."/>
        </authorList>
    </citation>
    <scope>NUCLEOTIDE SEQUENCE [LARGE SCALE GENOMIC DNA]</scope>
    <source>
        <strain evidence="8 9">NDG2</strain>
    </source>
</reference>
<dbReference type="InterPro" id="IPR011010">
    <property type="entry name" value="DNA_brk_join_enz"/>
</dbReference>
<name>A0ABZ0UIQ7_9RICK</name>
<dbReference type="Pfam" id="PF00589">
    <property type="entry name" value="Phage_integrase"/>
    <property type="match status" value="1"/>
</dbReference>
<dbReference type="NCBIfam" id="NF001399">
    <property type="entry name" value="PRK00283.1"/>
    <property type="match status" value="1"/>
</dbReference>
<feature type="domain" description="Core-binding (CB)" evidence="7">
    <location>
        <begin position="5"/>
        <end position="90"/>
    </location>
</feature>